<sequence length="816" mass="92679">MDKKALSERDICTKFITPALERAGWDIQAQVREEVSFTAGRIIVRGRLHTRGKRRRADYVLSHQKNQPIAVIEAKDNKHSLGDGMQQALAYSDALDVPFVFASNGDGFLFHDRTGLGSQTETTLGLDDFPSPDELWERYCHYKGLDQAARPVVEQPYYDDGSGRTPRYYQTVAINRTVEAVARGQDRILLVMATGTGKTFTAFQIIWRLWKSKQKKRILFLADRNILVDQTKNNDFKPFGQAMTKVTNRTVDKSYEIYLSLYQAVTGSEEEQNIYKQFSPDFFDLIVIDECHRGSAAVDSAWRSILEYFSSATHVGLTATPKETKEVSNIDYFGEPVYSYSLKQGIEDGFLAPYKVVRVDIDRDLQGWRPSKGQIDKNGELIEDRIYNQKDFDKHLVLEKRTQLVARKITEFLENSDPFQKTIVFCEDIDHAERMRQALVNLNPKRVAENRKYVMRITGDENEGKAELDNFINPEARYPVIATTSKLMTTGVDAQTCKLIVLDQRIQSMTEFKQIIGRGTRINDDYHKHWFTILDFKKATELFADPDFDGDPVKVYQPRGDDPIVPDDELAEDDVAAGDSAEALTETQAEGVEDNWGDYAVEPGATWQTDDAGVADSGEDGPGKRVKYVVDDVEVSVVAERVQYLGADGKLITESLRDYTRQKVQEQFASLDDFLRRWHDAERKQAILDELAEQGIFWEDLTRELGDRLGDEPDPFDVICHIAFDRPALTRRERAEQVRKRDIFTRYEGQARQVLESLVDKYADAGIAPIEDVKVLTLAPFSEIGAPMELVQAFGGKAGYTRAVHELEDALYQSGS</sequence>
<dbReference type="PROSITE" id="PS51192">
    <property type="entry name" value="HELICASE_ATP_BIND_1"/>
    <property type="match status" value="1"/>
</dbReference>
<evidence type="ECO:0000313" key="3">
    <source>
        <dbReference type="Proteomes" id="UP000239896"/>
    </source>
</evidence>
<dbReference type="CDD" id="cd18799">
    <property type="entry name" value="SF2_C_EcoAI-like"/>
    <property type="match status" value="1"/>
</dbReference>
<dbReference type="SUPFAM" id="SSF52540">
    <property type="entry name" value="P-loop containing nucleoside triphosphate hydrolases"/>
    <property type="match status" value="1"/>
</dbReference>
<evidence type="ECO:0000259" key="1">
    <source>
        <dbReference type="PROSITE" id="PS51192"/>
    </source>
</evidence>
<dbReference type="GO" id="GO:0005524">
    <property type="term" value="F:ATP binding"/>
    <property type="evidence" value="ECO:0007669"/>
    <property type="project" value="InterPro"/>
</dbReference>
<dbReference type="CDD" id="cd18032">
    <property type="entry name" value="DEXHc_RE_I_III_res"/>
    <property type="match status" value="1"/>
</dbReference>
<dbReference type="Pfam" id="PF04851">
    <property type="entry name" value="ResIII"/>
    <property type="match status" value="1"/>
</dbReference>
<protein>
    <submittedName>
        <fullName evidence="2">Type I restriction enzyme R subunit</fullName>
    </submittedName>
</protein>
<proteinExistence type="predicted"/>
<dbReference type="Pfam" id="PF13588">
    <property type="entry name" value="HSDR_N_2"/>
    <property type="match status" value="1"/>
</dbReference>
<name>A0A2T0VR64_9GAMM</name>
<gene>
    <name evidence="2" type="ORF">BCL64_10274</name>
</gene>
<dbReference type="GO" id="GO:0016787">
    <property type="term" value="F:hydrolase activity"/>
    <property type="evidence" value="ECO:0007669"/>
    <property type="project" value="InterPro"/>
</dbReference>
<feature type="domain" description="Helicase ATP-binding" evidence="1">
    <location>
        <begin position="179"/>
        <end position="339"/>
    </location>
</feature>
<dbReference type="InterPro" id="IPR027417">
    <property type="entry name" value="P-loop_NTPase"/>
</dbReference>
<dbReference type="SMART" id="SM00487">
    <property type="entry name" value="DEXDc"/>
    <property type="match status" value="1"/>
</dbReference>
<dbReference type="InterPro" id="IPR014001">
    <property type="entry name" value="Helicase_ATP-bd"/>
</dbReference>
<dbReference type="AlphaFoldDB" id="A0A2T0VR64"/>
<dbReference type="InterPro" id="IPR050742">
    <property type="entry name" value="Helicase_Restrict-Modif_Enz"/>
</dbReference>
<dbReference type="PANTHER" id="PTHR47396">
    <property type="entry name" value="TYPE I RESTRICTION ENZYME ECOKI R PROTEIN"/>
    <property type="match status" value="1"/>
</dbReference>
<dbReference type="Pfam" id="PF08463">
    <property type="entry name" value="EcoEI_R_C"/>
    <property type="match status" value="1"/>
</dbReference>
<reference evidence="2 3" key="1">
    <citation type="submission" date="2018-03" db="EMBL/GenBank/DDBJ databases">
        <title>Comparative analysis of microorganisms from saline springs in Andes Mountain Range, Colombia.</title>
        <authorList>
            <person name="Rubin E."/>
        </authorList>
    </citation>
    <scope>NUCLEOTIDE SEQUENCE [LARGE SCALE GENOMIC DNA]</scope>
    <source>
        <strain evidence="2 3">USBA 854</strain>
    </source>
</reference>
<dbReference type="Gene3D" id="3.40.50.300">
    <property type="entry name" value="P-loop containing nucleotide triphosphate hydrolases"/>
    <property type="match status" value="2"/>
</dbReference>
<evidence type="ECO:0000313" key="2">
    <source>
        <dbReference type="EMBL" id="PRY72995.1"/>
    </source>
</evidence>
<dbReference type="RefSeq" id="WP_106229418.1">
    <property type="nucleotide sequence ID" value="NZ_PVTM01000002.1"/>
</dbReference>
<dbReference type="EMBL" id="PVTM01000002">
    <property type="protein sequence ID" value="PRY72995.1"/>
    <property type="molecule type" value="Genomic_DNA"/>
</dbReference>
<dbReference type="PANTHER" id="PTHR47396:SF1">
    <property type="entry name" value="ATP-DEPENDENT HELICASE IRC3-RELATED"/>
    <property type="match status" value="1"/>
</dbReference>
<dbReference type="GO" id="GO:0006304">
    <property type="term" value="P:DNA modification"/>
    <property type="evidence" value="ECO:0007669"/>
    <property type="project" value="InterPro"/>
</dbReference>
<dbReference type="GO" id="GO:0005829">
    <property type="term" value="C:cytosol"/>
    <property type="evidence" value="ECO:0007669"/>
    <property type="project" value="TreeGrafter"/>
</dbReference>
<dbReference type="Proteomes" id="UP000239896">
    <property type="component" value="Unassembled WGS sequence"/>
</dbReference>
<dbReference type="Pfam" id="PF00271">
    <property type="entry name" value="Helicase_C"/>
    <property type="match status" value="1"/>
</dbReference>
<keyword evidence="3" id="KW-1185">Reference proteome</keyword>
<dbReference type="NCBIfam" id="NF046051">
    <property type="entry name" value="restrict_EcoAI"/>
    <property type="match status" value="1"/>
</dbReference>
<dbReference type="InterPro" id="IPR006935">
    <property type="entry name" value="Helicase/UvrB_N"/>
</dbReference>
<dbReference type="Gene3D" id="3.90.1570.30">
    <property type="match status" value="1"/>
</dbReference>
<comment type="caution">
    <text evidence="2">The sequence shown here is derived from an EMBL/GenBank/DDBJ whole genome shotgun (WGS) entry which is preliminary data.</text>
</comment>
<dbReference type="GO" id="GO:0003677">
    <property type="term" value="F:DNA binding"/>
    <property type="evidence" value="ECO:0007669"/>
    <property type="project" value="InterPro"/>
</dbReference>
<dbReference type="InterPro" id="IPR013670">
    <property type="entry name" value="EcoEI_R_C_dom"/>
</dbReference>
<accession>A0A2T0VR64</accession>
<dbReference type="InterPro" id="IPR029464">
    <property type="entry name" value="HSDR_N"/>
</dbReference>
<dbReference type="InterPro" id="IPR001650">
    <property type="entry name" value="Helicase_C-like"/>
</dbReference>
<organism evidence="2 3">
    <name type="scientific">Halomonas ventosae</name>
    <dbReference type="NCBI Taxonomy" id="229007"/>
    <lineage>
        <taxon>Bacteria</taxon>
        <taxon>Pseudomonadati</taxon>
        <taxon>Pseudomonadota</taxon>
        <taxon>Gammaproteobacteria</taxon>
        <taxon>Oceanospirillales</taxon>
        <taxon>Halomonadaceae</taxon>
        <taxon>Halomonas</taxon>
    </lineage>
</organism>